<accession>A0ABV2KQW6</accession>
<evidence type="ECO:0000256" key="6">
    <source>
        <dbReference type="ARBA" id="ARBA00023136"/>
    </source>
</evidence>
<proteinExistence type="inferred from homology"/>
<dbReference type="InterPro" id="IPR011014">
    <property type="entry name" value="MscS_channel_TM-2"/>
</dbReference>
<evidence type="ECO:0000256" key="2">
    <source>
        <dbReference type="ARBA" id="ARBA00008017"/>
    </source>
</evidence>
<dbReference type="EMBL" id="JBEPMX010000001">
    <property type="protein sequence ID" value="MET3681981.1"/>
    <property type="molecule type" value="Genomic_DNA"/>
</dbReference>
<evidence type="ECO:0000256" key="1">
    <source>
        <dbReference type="ARBA" id="ARBA00004651"/>
    </source>
</evidence>
<dbReference type="Gene3D" id="3.30.70.100">
    <property type="match status" value="1"/>
</dbReference>
<comment type="similarity">
    <text evidence="2">Belongs to the MscS (TC 1.A.23) family.</text>
</comment>
<dbReference type="SUPFAM" id="SSF50182">
    <property type="entry name" value="Sm-like ribonucleoproteins"/>
    <property type="match status" value="1"/>
</dbReference>
<reference evidence="11 12" key="1">
    <citation type="submission" date="2024-06" db="EMBL/GenBank/DDBJ databases">
        <title>Genomic Encyclopedia of Type Strains, Phase IV (KMG-IV): sequencing the most valuable type-strain genomes for metagenomic binning, comparative biology and taxonomic classification.</title>
        <authorList>
            <person name="Goeker M."/>
        </authorList>
    </citation>
    <scope>NUCLEOTIDE SEQUENCE [LARGE SCALE GENOMIC DNA]</scope>
    <source>
        <strain evidence="11 12">DSM 23520</strain>
    </source>
</reference>
<dbReference type="Proteomes" id="UP001549167">
    <property type="component" value="Unassembled WGS sequence"/>
</dbReference>
<organism evidence="11 12">
    <name type="scientific">Alkalibacillus flavidus</name>
    <dbReference type="NCBI Taxonomy" id="546021"/>
    <lineage>
        <taxon>Bacteria</taxon>
        <taxon>Bacillati</taxon>
        <taxon>Bacillota</taxon>
        <taxon>Bacilli</taxon>
        <taxon>Bacillales</taxon>
        <taxon>Bacillaceae</taxon>
        <taxon>Alkalibacillus</taxon>
    </lineage>
</organism>
<evidence type="ECO:0000313" key="11">
    <source>
        <dbReference type="EMBL" id="MET3681981.1"/>
    </source>
</evidence>
<evidence type="ECO:0000313" key="12">
    <source>
        <dbReference type="Proteomes" id="UP001549167"/>
    </source>
</evidence>
<dbReference type="Gene3D" id="2.30.30.60">
    <property type="match status" value="1"/>
</dbReference>
<dbReference type="PANTHER" id="PTHR30460">
    <property type="entry name" value="MODERATE CONDUCTANCE MECHANOSENSITIVE CHANNEL YBIO"/>
    <property type="match status" value="1"/>
</dbReference>
<feature type="transmembrane region" description="Helical" evidence="7">
    <location>
        <begin position="62"/>
        <end position="85"/>
    </location>
</feature>
<feature type="transmembrane region" description="Helical" evidence="7">
    <location>
        <begin position="91"/>
        <end position="120"/>
    </location>
</feature>
<keyword evidence="3" id="KW-1003">Cell membrane</keyword>
<feature type="domain" description="Mechanosensitive ion channel transmembrane helices 2/3" evidence="10">
    <location>
        <begin position="65"/>
        <end position="106"/>
    </location>
</feature>
<evidence type="ECO:0000256" key="7">
    <source>
        <dbReference type="SAM" id="Phobius"/>
    </source>
</evidence>
<dbReference type="RefSeq" id="WP_354218320.1">
    <property type="nucleotide sequence ID" value="NZ_JBEPMX010000001.1"/>
</dbReference>
<dbReference type="InterPro" id="IPR023408">
    <property type="entry name" value="MscS_beta-dom_sf"/>
</dbReference>
<keyword evidence="4 7" id="KW-0812">Transmembrane</keyword>
<dbReference type="Gene3D" id="1.10.287.1260">
    <property type="match status" value="1"/>
</dbReference>
<dbReference type="InterPro" id="IPR006685">
    <property type="entry name" value="MscS_channel_2nd"/>
</dbReference>
<dbReference type="Pfam" id="PF21082">
    <property type="entry name" value="MS_channel_3rd"/>
    <property type="match status" value="1"/>
</dbReference>
<dbReference type="Pfam" id="PF00924">
    <property type="entry name" value="MS_channel_2nd"/>
    <property type="match status" value="1"/>
</dbReference>
<evidence type="ECO:0000259" key="9">
    <source>
        <dbReference type="Pfam" id="PF21082"/>
    </source>
</evidence>
<dbReference type="PANTHER" id="PTHR30460:SF0">
    <property type="entry name" value="MODERATE CONDUCTANCE MECHANOSENSITIVE CHANNEL YBIO"/>
    <property type="match status" value="1"/>
</dbReference>
<dbReference type="SUPFAM" id="SSF82689">
    <property type="entry name" value="Mechanosensitive channel protein MscS (YggB), C-terminal domain"/>
    <property type="match status" value="1"/>
</dbReference>
<dbReference type="InterPro" id="IPR049142">
    <property type="entry name" value="MS_channel_1st"/>
</dbReference>
<keyword evidence="12" id="KW-1185">Reference proteome</keyword>
<gene>
    <name evidence="11" type="ORF">ABID56_000060</name>
</gene>
<dbReference type="InterPro" id="IPR011066">
    <property type="entry name" value="MscS_channel_C_sf"/>
</dbReference>
<evidence type="ECO:0000256" key="3">
    <source>
        <dbReference type="ARBA" id="ARBA00022475"/>
    </source>
</evidence>
<protein>
    <submittedName>
        <fullName evidence="11">Small conductance mechanosensitive channel</fullName>
    </submittedName>
</protein>
<feature type="transmembrane region" description="Helical" evidence="7">
    <location>
        <begin position="12"/>
        <end position="33"/>
    </location>
</feature>
<dbReference type="InterPro" id="IPR045276">
    <property type="entry name" value="YbiO_bact"/>
</dbReference>
<feature type="domain" description="Mechanosensitive ion channel MscS C-terminal" evidence="9">
    <location>
        <begin position="179"/>
        <end position="261"/>
    </location>
</feature>
<comment type="subcellular location">
    <subcellularLocation>
        <location evidence="1">Cell membrane</location>
        <topology evidence="1">Multi-pass membrane protein</topology>
    </subcellularLocation>
</comment>
<dbReference type="InterPro" id="IPR010920">
    <property type="entry name" value="LSM_dom_sf"/>
</dbReference>
<dbReference type="Pfam" id="PF21088">
    <property type="entry name" value="MS_channel_1st"/>
    <property type="match status" value="1"/>
</dbReference>
<dbReference type="InterPro" id="IPR049278">
    <property type="entry name" value="MS_channel_C"/>
</dbReference>
<dbReference type="SUPFAM" id="SSF82861">
    <property type="entry name" value="Mechanosensitive channel protein MscS (YggB), transmembrane region"/>
    <property type="match status" value="1"/>
</dbReference>
<comment type="caution">
    <text evidence="11">The sequence shown here is derived from an EMBL/GenBank/DDBJ whole genome shotgun (WGS) entry which is preliminary data.</text>
</comment>
<name>A0ABV2KQW6_9BACI</name>
<feature type="domain" description="Mechanosensitive ion channel MscS" evidence="8">
    <location>
        <begin position="108"/>
        <end position="172"/>
    </location>
</feature>
<evidence type="ECO:0000256" key="4">
    <source>
        <dbReference type="ARBA" id="ARBA00022692"/>
    </source>
</evidence>
<evidence type="ECO:0000259" key="8">
    <source>
        <dbReference type="Pfam" id="PF00924"/>
    </source>
</evidence>
<evidence type="ECO:0000256" key="5">
    <source>
        <dbReference type="ARBA" id="ARBA00022989"/>
    </source>
</evidence>
<evidence type="ECO:0000259" key="10">
    <source>
        <dbReference type="Pfam" id="PF21088"/>
    </source>
</evidence>
<sequence>MEFLDLESMISALVSIGVKLLLLVIVYMIVAPIGRKAISKAMEHVAKRQKLSEGRKKTLENLLLNVFTYVLLFFFIVTFLGIIGIPLAPILAGAGIVGLAVGFGAQGLVSDIVTGFFILIEKQIDVDDYVTAGGHDGIVEELGLRTTQLRGFDGTLHFIPNRYIQAVNNHTRGNMRALVDMGIGYGENIDEAMTILQNVCDQFKDDERVKEGPDVVGVQSLGSSDVVLRVIAQTEKMSQWAVERDLRKAMKEALDEAGIEIPFPHHTIIQKEDN</sequence>
<keyword evidence="6 7" id="KW-0472">Membrane</keyword>
<keyword evidence="5 7" id="KW-1133">Transmembrane helix</keyword>